<evidence type="ECO:0000313" key="6">
    <source>
        <dbReference type="Proteomes" id="UP000030143"/>
    </source>
</evidence>
<dbReference type="InterPro" id="IPR036770">
    <property type="entry name" value="Ankyrin_rpt-contain_sf"/>
</dbReference>
<feature type="repeat" description="ANK" evidence="3">
    <location>
        <begin position="1084"/>
        <end position="1116"/>
    </location>
</feature>
<dbReference type="PROSITE" id="PS50088">
    <property type="entry name" value="ANK_REPEAT"/>
    <property type="match status" value="14"/>
</dbReference>
<dbReference type="RefSeq" id="XP_016598400.1">
    <property type="nucleotide sequence ID" value="XM_016747051.1"/>
</dbReference>
<feature type="repeat" description="ANK" evidence="3">
    <location>
        <begin position="364"/>
        <end position="396"/>
    </location>
</feature>
<feature type="repeat" description="ANK" evidence="3">
    <location>
        <begin position="802"/>
        <end position="834"/>
    </location>
</feature>
<dbReference type="PRINTS" id="PR01415">
    <property type="entry name" value="ANKYRIN"/>
</dbReference>
<keyword evidence="6" id="KW-1185">Reference proteome</keyword>
<feature type="repeat" description="ANK" evidence="3">
    <location>
        <begin position="979"/>
        <end position="1011"/>
    </location>
</feature>
<evidence type="ECO:0000259" key="4">
    <source>
        <dbReference type="Pfam" id="PF14420"/>
    </source>
</evidence>
<evidence type="ECO:0000256" key="3">
    <source>
        <dbReference type="PROSITE-ProRule" id="PRU00023"/>
    </source>
</evidence>
<comment type="caution">
    <text evidence="5">The sequence shown here is derived from an EMBL/GenBank/DDBJ whole genome shotgun (WGS) entry which is preliminary data.</text>
</comment>
<protein>
    <recommendedName>
        <fullName evidence="4">Clr5 domain-containing protein</fullName>
    </recommendedName>
</protein>
<dbReference type="Gene3D" id="1.25.40.20">
    <property type="entry name" value="Ankyrin repeat-containing domain"/>
    <property type="match status" value="5"/>
</dbReference>
<reference evidence="5 6" key="1">
    <citation type="journal article" date="2015" name="Mol. Plant Microbe Interact.">
        <title>Genome, transcriptome, and functional analyses of Penicillium expansum provide new insights into secondary metabolism and pathogenicity.</title>
        <authorList>
            <person name="Ballester A.R."/>
            <person name="Marcet-Houben M."/>
            <person name="Levin E."/>
            <person name="Sela N."/>
            <person name="Selma-Lazaro C."/>
            <person name="Carmona L."/>
            <person name="Wisniewski M."/>
            <person name="Droby S."/>
            <person name="Gonzalez-Candelas L."/>
            <person name="Gabaldon T."/>
        </authorList>
    </citation>
    <scope>NUCLEOTIDE SEQUENCE [LARGE SCALE GENOMIC DNA]</scope>
    <source>
        <strain evidence="5 6">MD-8</strain>
    </source>
</reference>
<dbReference type="Pfam" id="PF00023">
    <property type="entry name" value="Ank"/>
    <property type="match status" value="3"/>
</dbReference>
<keyword evidence="2 3" id="KW-0040">ANK repeat</keyword>
<evidence type="ECO:0000256" key="1">
    <source>
        <dbReference type="ARBA" id="ARBA00022737"/>
    </source>
</evidence>
<dbReference type="SUPFAM" id="SSF48403">
    <property type="entry name" value="Ankyrin repeat"/>
    <property type="match status" value="3"/>
</dbReference>
<dbReference type="PANTHER" id="PTHR24198:SF165">
    <property type="entry name" value="ANKYRIN REPEAT-CONTAINING PROTEIN-RELATED"/>
    <property type="match status" value="1"/>
</dbReference>
<dbReference type="OrthoDB" id="194358at2759"/>
<dbReference type="AlphaFoldDB" id="A0A0A2IWV1"/>
<dbReference type="InterPro" id="IPR002110">
    <property type="entry name" value="Ankyrin_rpt"/>
</dbReference>
<feature type="domain" description="Clr5" evidence="4">
    <location>
        <begin position="11"/>
        <end position="63"/>
    </location>
</feature>
<organism evidence="5 6">
    <name type="scientific">Penicillium expansum</name>
    <name type="common">Blue mold rot fungus</name>
    <dbReference type="NCBI Taxonomy" id="27334"/>
    <lineage>
        <taxon>Eukaryota</taxon>
        <taxon>Fungi</taxon>
        <taxon>Dikarya</taxon>
        <taxon>Ascomycota</taxon>
        <taxon>Pezizomycotina</taxon>
        <taxon>Eurotiomycetes</taxon>
        <taxon>Eurotiomycetidae</taxon>
        <taxon>Eurotiales</taxon>
        <taxon>Aspergillaceae</taxon>
        <taxon>Penicillium</taxon>
    </lineage>
</organism>
<feature type="repeat" description="ANK" evidence="3">
    <location>
        <begin position="656"/>
        <end position="688"/>
    </location>
</feature>
<dbReference type="GeneID" id="27682471"/>
<dbReference type="Proteomes" id="UP000030143">
    <property type="component" value="Unassembled WGS sequence"/>
</dbReference>
<feature type="repeat" description="ANK" evidence="3">
    <location>
        <begin position="621"/>
        <end position="653"/>
    </location>
</feature>
<feature type="repeat" description="ANK" evidence="3">
    <location>
        <begin position="837"/>
        <end position="869"/>
    </location>
</feature>
<feature type="repeat" description="ANK" evidence="3">
    <location>
        <begin position="1049"/>
        <end position="1081"/>
    </location>
</feature>
<dbReference type="Pfam" id="PF12796">
    <property type="entry name" value="Ank_2"/>
    <property type="match status" value="6"/>
</dbReference>
<dbReference type="STRING" id="27334.A0A0A2IWV1"/>
<accession>A0A0A2IWV1</accession>
<dbReference type="SMART" id="SM00248">
    <property type="entry name" value="ANK"/>
    <property type="match status" value="19"/>
</dbReference>
<dbReference type="PhylomeDB" id="A0A0A2IWV1"/>
<dbReference type="InterPro" id="IPR025676">
    <property type="entry name" value="Clr5_dom"/>
</dbReference>
<sequence length="1182" mass="128661">MAPNNAKEETEEAWGRHREELKSLWLEKRLTMKQVQDYMSQMHNFWKEEHQYSRQFKKWGFKKNRKENEWMFVASRGEKRKRDGKDFGPVWMHGQLIPEHKVRKEISRHVTLSSQYFGDLDPKTPDGILVGTPRAEVEAVYDGATDWPQNESFDFATLGDIPLAPSSYEGLTWQSDLQELIPSGFGIFSQSNELPAVFSPPGNFALEQIVSPRLSPSAVTNDHEQSLSSDRMIEEGLQIILTQFGGESSSSCSDLATALQSVTAGTEDAFQSASSKNYSNYLQTYVYLASNNLLSEFSTKKLVLLIAKTHSHSMLKALLESISTKIEIFMSTLLVSAAALGDTKICRMLIEAGVDLDAHSGLAMRTTALHRAISNYRTECVKMILEAGADPNLVIDSETPLHNNAGSRLSYQSTFEIMNLLLQHGARVNPPQDSARPTPLQLAVQSGHPGLVRLLLEKGADPNLFTTFKIGTALQMACTMSRNATIVELLIKAGADVDSYSGYKFHVREKKDYMDSDADLSSSEMDEEDDDLLFGNSVKSPILLAAENENWEAVQLLLEEGAAINAGLKKRPSKILREELENLETPVLTPLQATVRAENITMTRMLLANGAHVNQRMEGKHGFTALQIGATVGNERLVDILLRKGAAINAPAGVYYGRTALQAAASHLDTRLMSLLLQEGADVNAPPARSGGRTALQIAAAAGNIEGVRMLLDAKATVNIDPSLTGGVTTLEAGFMATDPVVKDEIIHLLLRAGASPGAHQIGQEQYAPLHSAVRRGDLSMVRRLLERGVSPNIGFCDSEAKKKTPLQRAAFQGNDNIVQELIKHGADVNASPYWDGGHTALQAAALMGHESTVKILLCFGANIKSEVASVNGVSAIEASVRGMNDLITRLLLENEPDAISSDPITKCRIIGIALESWKCDVSLLELLLKGGAYAGETASSVSIPFLQQAIHIHGFQLAECLVSAGANVNHYWKCKVDHLVTPLQSAVWMKHDDIVKLLLQRGADVNAPANENGGQTALQIAVSQNNHAMVKLLVSHKADVNGMPSPVRGRSALQEAASRGFVQLTQYLLDCGADPNLPAARLGGFTALQGAAIEGKLRIVIMLLQAGAHVNAAPAIEQGRSATEGAAENGRLDTLHLLLKHHPDTEEFDIIRKRAAKLALANGHLAIGRFLLAYRKNAWRA</sequence>
<dbReference type="VEuPathDB" id="FungiDB:PEXP_021380"/>
<feature type="repeat" description="ANK" evidence="3">
    <location>
        <begin position="472"/>
        <end position="502"/>
    </location>
</feature>
<dbReference type="EMBL" id="JQFZ01000160">
    <property type="protein sequence ID" value="KGO56702.1"/>
    <property type="molecule type" value="Genomic_DNA"/>
</dbReference>
<feature type="repeat" description="ANK" evidence="3">
    <location>
        <begin position="691"/>
        <end position="723"/>
    </location>
</feature>
<name>A0A0A2IWV1_PENEN</name>
<feature type="repeat" description="ANK" evidence="3">
    <location>
        <begin position="435"/>
        <end position="467"/>
    </location>
</feature>
<dbReference type="Pfam" id="PF14420">
    <property type="entry name" value="Clr5"/>
    <property type="match status" value="1"/>
</dbReference>
<feature type="repeat" description="ANK" evidence="3">
    <location>
        <begin position="537"/>
        <end position="569"/>
    </location>
</feature>
<keyword evidence="1" id="KW-0677">Repeat</keyword>
<dbReference type="PANTHER" id="PTHR24198">
    <property type="entry name" value="ANKYRIN REPEAT AND PROTEIN KINASE DOMAIN-CONTAINING PROTEIN"/>
    <property type="match status" value="1"/>
</dbReference>
<feature type="repeat" description="ANK" evidence="3">
    <location>
        <begin position="1014"/>
        <end position="1046"/>
    </location>
</feature>
<proteinExistence type="predicted"/>
<dbReference type="HOGENOM" id="CLU_008198_0_0_1"/>
<feature type="repeat" description="ANK" evidence="3">
    <location>
        <begin position="765"/>
        <end position="794"/>
    </location>
</feature>
<evidence type="ECO:0000256" key="2">
    <source>
        <dbReference type="ARBA" id="ARBA00023043"/>
    </source>
</evidence>
<gene>
    <name evidence="5" type="ORF">PEX2_097810</name>
</gene>
<dbReference type="PROSITE" id="PS50297">
    <property type="entry name" value="ANK_REP_REGION"/>
    <property type="match status" value="13"/>
</dbReference>
<evidence type="ECO:0000313" key="5">
    <source>
        <dbReference type="EMBL" id="KGO56702.1"/>
    </source>
</evidence>